<feature type="region of interest" description="Disordered" evidence="1">
    <location>
        <begin position="1"/>
        <end position="58"/>
    </location>
</feature>
<feature type="compositionally biased region" description="Polar residues" evidence="1">
    <location>
        <begin position="279"/>
        <end position="292"/>
    </location>
</feature>
<reference evidence="2" key="1">
    <citation type="journal article" date="2004" name="Genome Res.">
        <title>The status, quality, and expansion of the NIH full-length cDNA project: the Mammalian Gene Collection (MGC).</title>
        <authorList>
            <consortium name="The MGC Project Team"/>
            <person name="Gerhard D.S."/>
            <person name="Wagner L."/>
            <person name="Feingold E.A."/>
            <person name="Shenmen C.M."/>
            <person name="Grouse L.H."/>
            <person name="Schuler G."/>
            <person name="Klein S.L."/>
            <person name="Old S."/>
            <person name="Rasooly R."/>
            <person name="Good P."/>
            <person name="Guyer M."/>
            <person name="Peck A.M."/>
            <person name="Derge J.G."/>
            <person name="Lipman D."/>
            <person name="Collins F.S."/>
            <person name="Jang W."/>
            <person name="Sherry S."/>
            <person name="Feolo M."/>
            <person name="Misquitta L."/>
            <person name="Lee E."/>
            <person name="Rotmistrovsky K."/>
            <person name="Greenhut S.F."/>
            <person name="Schaefer C.F."/>
            <person name="Buetow K."/>
            <person name="Bonner T.I."/>
            <person name="Haussler D."/>
            <person name="Kent J."/>
            <person name="Kiekhaus M."/>
            <person name="Furey T."/>
            <person name="Brent M."/>
            <person name="Prange C."/>
            <person name="Schreiber K."/>
            <person name="Shapiro N."/>
            <person name="Bhat N.K."/>
            <person name="Hopkins R.F."/>
            <person name="Hsie F."/>
            <person name="Driscoll T."/>
            <person name="Soares M.B."/>
            <person name="Casavant T.L."/>
            <person name="Scheetz T.E."/>
            <person name="Brown-stein M.J."/>
            <person name="Usdin T.B."/>
            <person name="Toshiyuki S."/>
            <person name="Carninci P."/>
            <person name="Piao Y."/>
            <person name="Dudekula D.B."/>
            <person name="Ko M.S."/>
            <person name="Kawakami K."/>
            <person name="Suzuki Y."/>
            <person name="Sugano S."/>
            <person name="Gruber C.E."/>
            <person name="Smith M.R."/>
            <person name="Simmons B."/>
            <person name="Moore T."/>
            <person name="Waterman R."/>
            <person name="Johnson S.L."/>
            <person name="Ruan Y."/>
            <person name="Wei C.L."/>
            <person name="Mathavan S."/>
            <person name="Gunaratne P.H."/>
            <person name="Wu J."/>
            <person name="Garcia A.M."/>
            <person name="Hulyk S.W."/>
            <person name="Fuh E."/>
            <person name="Yuan Y."/>
            <person name="Sneed A."/>
            <person name="Kowis C."/>
            <person name="Hodgson A."/>
            <person name="Muzny D.M."/>
            <person name="McPherson J."/>
            <person name="Gibbs R.A."/>
            <person name="Fahey J."/>
            <person name="Helton E."/>
            <person name="Ketteman M."/>
            <person name="Madan A."/>
            <person name="Rodrigues S."/>
            <person name="Sanchez A."/>
            <person name="Whiting M."/>
            <person name="Madari A."/>
            <person name="Young A.C."/>
            <person name="Wetherby K.D."/>
            <person name="Granite S.J."/>
            <person name="Kwong P.N."/>
            <person name="Brinkley C.P."/>
            <person name="Pearson R.L."/>
            <person name="Bouffard G.G."/>
            <person name="Blakesly R.W."/>
            <person name="Green E.D."/>
            <person name="Dickson M.C."/>
            <person name="Rodriguez A.C."/>
            <person name="Grimwood J."/>
            <person name="Schmutz J."/>
            <person name="Myers R.M."/>
            <person name="Butterfield Y.S."/>
            <person name="Griffith M."/>
            <person name="Griffith O.L."/>
            <person name="Krzywinski M.I."/>
            <person name="Liao N."/>
            <person name="Morin R."/>
            <person name="Morrin R."/>
            <person name="Palmquist D."/>
            <person name="Petrescu A.S."/>
            <person name="Skalska U."/>
            <person name="Smailus D.E."/>
            <person name="Stott J.M."/>
            <person name="Schnerch A."/>
            <person name="Schein J.E."/>
            <person name="Jones S.J."/>
            <person name="Holt R.A."/>
            <person name="Baross A."/>
            <person name="Marra M.A."/>
            <person name="Clifton S."/>
            <person name="Makowski K.A."/>
            <person name="Bosak S."/>
            <person name="Malek J."/>
        </authorList>
    </citation>
    <scope>NUCLEOTIDE SEQUENCE [LARGE SCALE MRNA]</scope>
    <source>
        <strain evidence="2">C57BL/6</strain>
        <tissue evidence="2">Brain</tissue>
    </source>
</reference>
<feature type="compositionally biased region" description="Pro residues" evidence="1">
    <location>
        <begin position="17"/>
        <end position="26"/>
    </location>
</feature>
<protein>
    <submittedName>
        <fullName evidence="2">Helz protein</fullName>
    </submittedName>
</protein>
<dbReference type="EMBL" id="BC060114">
    <property type="protein sequence ID" value="AAH60114.1"/>
    <property type="molecule type" value="mRNA"/>
</dbReference>
<dbReference type="MGI" id="MGI:1925705">
    <property type="gene designation" value="Helz"/>
</dbReference>
<feature type="compositionally biased region" description="Polar residues" evidence="1">
    <location>
        <begin position="208"/>
        <end position="231"/>
    </location>
</feature>
<feature type="compositionally biased region" description="Basic and acidic residues" evidence="1">
    <location>
        <begin position="242"/>
        <end position="252"/>
    </location>
</feature>
<dbReference type="AGR" id="MGI:1925705"/>
<evidence type="ECO:0000313" key="2">
    <source>
        <dbReference type="EMBL" id="AAH60114.1"/>
    </source>
</evidence>
<accession>Q6PAR9</accession>
<evidence type="ECO:0000256" key="1">
    <source>
        <dbReference type="SAM" id="MobiDB-lite"/>
    </source>
</evidence>
<feature type="compositionally biased region" description="Pro residues" evidence="1">
    <location>
        <begin position="105"/>
        <end position="116"/>
    </location>
</feature>
<feature type="compositionally biased region" description="Low complexity" evidence="1">
    <location>
        <begin position="323"/>
        <end position="338"/>
    </location>
</feature>
<sequence>MPPPQSRLLQYRQVQPRSPPAVPSPPSSTDHSSQFANFNDSSRDIEVANSPAFPQRLPPQLFGSPFSLPSEHLAPPPLKYLAPEGAWNFANLQQNHLIGPGFPYGLPPLPPRPPQNPFIHIQNHQHAAGQEPFHPLSSRTVSASSLPSLEEYEPRGPGRPLYQRRISSSSAQPCVEEASAPQDSLAQGKESQGHSNPPAFNFPAPESWANTTSSAPYQNIPCNGSSRTSQPRELIAPPKTVKPPEDQLKPESGEVSSSFNYSMLQHLGQFPPLMPNKQIAESANCSSQQSPAGSKPAMSYASALRAPPKPRPPPEQAKKGSDPLSLLQELSLGSSPGSNGFYSYFK</sequence>
<feature type="compositionally biased region" description="Polar residues" evidence="1">
    <location>
        <begin position="254"/>
        <end position="263"/>
    </location>
</feature>
<proteinExistence type="evidence at transcript level"/>
<feature type="region of interest" description="Disordered" evidence="1">
    <location>
        <begin position="103"/>
        <end position="346"/>
    </location>
</feature>
<dbReference type="AlphaFoldDB" id="Q6PAR9"/>
<feature type="compositionally biased region" description="Polar residues" evidence="1">
    <location>
        <begin position="137"/>
        <end position="147"/>
    </location>
</feature>
<evidence type="ECO:0000313" key="3">
    <source>
        <dbReference type="MGI" id="MGI:1925705"/>
    </source>
</evidence>
<dbReference type="PeptideAtlas" id="Q6PAR9"/>
<dbReference type="UCSC" id="uc007max.1">
    <property type="organism name" value="mouse"/>
</dbReference>
<name>Q6PAR9_MOUSE</name>
<feature type="compositionally biased region" description="Polar residues" evidence="1">
    <location>
        <begin position="181"/>
        <end position="195"/>
    </location>
</feature>
<gene>
    <name evidence="2 3" type="primary">Helz</name>
</gene>
<organism evidence="2">
    <name type="scientific">Mus musculus</name>
    <name type="common">Mouse</name>
    <dbReference type="NCBI Taxonomy" id="10090"/>
    <lineage>
        <taxon>Eukaryota</taxon>
        <taxon>Metazoa</taxon>
        <taxon>Chordata</taxon>
        <taxon>Craniata</taxon>
        <taxon>Vertebrata</taxon>
        <taxon>Euteleostomi</taxon>
        <taxon>Mammalia</taxon>
        <taxon>Eutheria</taxon>
        <taxon>Euarchontoglires</taxon>
        <taxon>Glires</taxon>
        <taxon>Rodentia</taxon>
        <taxon>Myomorpha</taxon>
        <taxon>Muroidea</taxon>
        <taxon>Muridae</taxon>
        <taxon>Murinae</taxon>
        <taxon>Mus</taxon>
        <taxon>Mus</taxon>
    </lineage>
</organism>
<feature type="compositionally biased region" description="Polar residues" evidence="1">
    <location>
        <begin position="29"/>
        <end position="40"/>
    </location>
</feature>